<dbReference type="InterPro" id="IPR006218">
    <property type="entry name" value="DAHP1/KDSA"/>
</dbReference>
<reference evidence="4 5" key="1">
    <citation type="submission" date="2015-12" db="EMBL/GenBank/DDBJ databases">
        <title>Draft Genome Sequence of Desulfitobacterium hafniense Strain DH, a Sulfate-reducing Bacterium Isolated from Paddy Soils.</title>
        <authorList>
            <person name="Bao P."/>
            <person name="Zhang X."/>
            <person name="Li G."/>
        </authorList>
    </citation>
    <scope>NUCLEOTIDE SEQUENCE [LARGE SCALE GENOMIC DNA]</scope>
    <source>
        <strain evidence="4 5">DH</strain>
    </source>
</reference>
<dbReference type="InterPro" id="IPR041071">
    <property type="entry name" value="DAHP_snth_FXD"/>
</dbReference>
<feature type="domain" description="DAHP synthetase I/KDSA" evidence="2">
    <location>
        <begin position="87"/>
        <end position="327"/>
    </location>
</feature>
<dbReference type="SMR" id="A0A0W1JDG8"/>
<dbReference type="Pfam" id="PF00793">
    <property type="entry name" value="DAHP_synth_1"/>
    <property type="match status" value="1"/>
</dbReference>
<name>A0A0W1JDG8_DESHA</name>
<dbReference type="RefSeq" id="WP_011460211.1">
    <property type="nucleotide sequence ID" value="NZ_CABKQQ010000029.1"/>
</dbReference>
<dbReference type="InterPro" id="IPR052899">
    <property type="entry name" value="Class-I_DAHP_synthase"/>
</dbReference>
<dbReference type="OMA" id="AMEITHE"/>
<comment type="caution">
    <text evidence="4">The sequence shown here is derived from an EMBL/GenBank/DDBJ whole genome shotgun (WGS) entry which is preliminary data.</text>
</comment>
<dbReference type="PANTHER" id="PTHR43018:SF2">
    <property type="entry name" value="PHOSPHO-2-DEHYDRO-3-DEOXYHEPTONATE ALDOLASE"/>
    <property type="match status" value="1"/>
</dbReference>
<evidence type="ECO:0000256" key="1">
    <source>
        <dbReference type="ARBA" id="ARBA00022679"/>
    </source>
</evidence>
<protein>
    <submittedName>
        <fullName evidence="4">3-deoxy-7-phosphoheptulonate synthase</fullName>
    </submittedName>
</protein>
<dbReference type="EMBL" id="LOCK01000061">
    <property type="protein sequence ID" value="KTE89905.1"/>
    <property type="molecule type" value="Genomic_DNA"/>
</dbReference>
<evidence type="ECO:0000313" key="5">
    <source>
        <dbReference type="Proteomes" id="UP000054623"/>
    </source>
</evidence>
<dbReference type="GO" id="GO:0016832">
    <property type="term" value="F:aldehyde-lyase activity"/>
    <property type="evidence" value="ECO:0007669"/>
    <property type="project" value="InterPro"/>
</dbReference>
<dbReference type="Pfam" id="PF18152">
    <property type="entry name" value="DAHP_snth_FXD"/>
    <property type="match status" value="1"/>
</dbReference>
<dbReference type="AlphaFoldDB" id="A0A0W1JDG8"/>
<evidence type="ECO:0000259" key="2">
    <source>
        <dbReference type="Pfam" id="PF00793"/>
    </source>
</evidence>
<dbReference type="GO" id="GO:0009073">
    <property type="term" value="P:aromatic amino acid family biosynthetic process"/>
    <property type="evidence" value="ECO:0007669"/>
    <property type="project" value="InterPro"/>
</dbReference>
<dbReference type="SUPFAM" id="SSF51569">
    <property type="entry name" value="Aldolase"/>
    <property type="match status" value="1"/>
</dbReference>
<dbReference type="NCBIfam" id="TIGR01361">
    <property type="entry name" value="DAHP_synth_Bsub"/>
    <property type="match status" value="1"/>
</dbReference>
<dbReference type="Gene3D" id="3.20.20.70">
    <property type="entry name" value="Aldolase class I"/>
    <property type="match status" value="1"/>
</dbReference>
<dbReference type="InterPro" id="IPR006268">
    <property type="entry name" value="DAHP_syn_2"/>
</dbReference>
<dbReference type="Gene3D" id="3.30.70.1140">
    <property type="entry name" value="Phospho-2-dehydro-3-deoxyheptonate aldolase, domain 1"/>
    <property type="match status" value="1"/>
</dbReference>
<dbReference type="PANTHER" id="PTHR43018">
    <property type="entry name" value="PHOSPHO-2-DEHYDRO-3-DEOXYHEPTONATE ALDOLASE"/>
    <property type="match status" value="1"/>
</dbReference>
<evidence type="ECO:0000259" key="3">
    <source>
        <dbReference type="Pfam" id="PF18152"/>
    </source>
</evidence>
<organism evidence="4 5">
    <name type="scientific">Desulfitobacterium hafniense</name>
    <name type="common">Desulfitobacterium frappieri</name>
    <dbReference type="NCBI Taxonomy" id="49338"/>
    <lineage>
        <taxon>Bacteria</taxon>
        <taxon>Bacillati</taxon>
        <taxon>Bacillota</taxon>
        <taxon>Clostridia</taxon>
        <taxon>Eubacteriales</taxon>
        <taxon>Desulfitobacteriaceae</taxon>
        <taxon>Desulfitobacterium</taxon>
    </lineage>
</organism>
<accession>A0A0W1JDG8</accession>
<feature type="domain" description="DAHP synthase ferredoxin-like" evidence="3">
    <location>
        <begin position="1"/>
        <end position="66"/>
    </location>
</feature>
<proteinExistence type="predicted"/>
<dbReference type="InterPro" id="IPR013785">
    <property type="entry name" value="Aldolase_TIM"/>
</dbReference>
<dbReference type="OrthoDB" id="9780456at2"/>
<evidence type="ECO:0000313" key="4">
    <source>
        <dbReference type="EMBL" id="KTE89905.1"/>
    </source>
</evidence>
<gene>
    <name evidence="4" type="ORF">AT727_11195</name>
</gene>
<dbReference type="Proteomes" id="UP000054623">
    <property type="component" value="Unassembled WGS sequence"/>
</dbReference>
<dbReference type="GO" id="GO:0016740">
    <property type="term" value="F:transferase activity"/>
    <property type="evidence" value="ECO:0007669"/>
    <property type="project" value="UniProtKB-KW"/>
</dbReference>
<dbReference type="NCBIfam" id="NF009239">
    <property type="entry name" value="PRK12595.1"/>
    <property type="match status" value="1"/>
</dbReference>
<sequence>MIIVLKRGAGEAEVQEINERLSQEGFKIHLSQGVEKIIIGAVGDRSRLKALDLEALPWVEKVVPILAPYKLVSREFQSGNTIIKIGDYEIGGEEIHVMAGPCSVESRAQIIETAHAVKEAGATFLRGGAFKPRTSPYAFQGLEEEGLKLLAEAREETGLLVITEVVDVRDVELVAHYADILQIGARNMQNFFLLKEVAKTNKPILLKRGPSATLEEWMMAAEYIMDGGNYQVMFCERGIRTFETYTRNTLDLSMVPALQSLSHLPVIVDPSHGTGRWNLVPPMAKAAVAAGADGIIVEVHPQPEKAVSDGKQSLTPDNFASMMAELEILAQALGRPVKGARR</sequence>
<keyword evidence="1" id="KW-0808">Transferase</keyword>
<dbReference type="NCBIfam" id="NF006421">
    <property type="entry name" value="PRK08673.1"/>
    <property type="match status" value="1"/>
</dbReference>